<evidence type="ECO:0000313" key="1">
    <source>
        <dbReference type="EMBL" id="MBB6081609.1"/>
    </source>
</evidence>
<comment type="caution">
    <text evidence="1">The sequence shown here is derived from an EMBL/GenBank/DDBJ whole genome shotgun (WGS) entry which is preliminary data.</text>
</comment>
<accession>A0A7W9TJ03</accession>
<dbReference type="AlphaFoldDB" id="A0A7W9TJ03"/>
<keyword evidence="2" id="KW-1185">Reference proteome</keyword>
<name>A0A7W9TJ03_9ACTN</name>
<organism evidence="1 2">
    <name type="scientific">Streptomyces paradoxus</name>
    <dbReference type="NCBI Taxonomy" id="66375"/>
    <lineage>
        <taxon>Bacteria</taxon>
        <taxon>Bacillati</taxon>
        <taxon>Actinomycetota</taxon>
        <taxon>Actinomycetes</taxon>
        <taxon>Kitasatosporales</taxon>
        <taxon>Streptomycetaceae</taxon>
        <taxon>Streptomyces</taxon>
    </lineage>
</organism>
<dbReference type="Proteomes" id="UP000591537">
    <property type="component" value="Unassembled WGS sequence"/>
</dbReference>
<gene>
    <name evidence="1" type="ORF">HNR57_007560</name>
</gene>
<reference evidence="1 2" key="1">
    <citation type="submission" date="2020-08" db="EMBL/GenBank/DDBJ databases">
        <title>Genomic Encyclopedia of Type Strains, Phase IV (KMG-IV): sequencing the most valuable type-strain genomes for metagenomic binning, comparative biology and taxonomic classification.</title>
        <authorList>
            <person name="Goeker M."/>
        </authorList>
    </citation>
    <scope>NUCLEOTIDE SEQUENCE [LARGE SCALE GENOMIC DNA]</scope>
    <source>
        <strain evidence="1 2">DSM 43350</strain>
    </source>
</reference>
<sequence length="66" mass="6675">MACDEDRGWAETPIPGLQVCGEQVTGMRLLGWVGILPLSVVRTVVGLPSIGGIPAPVPVPAGVAIG</sequence>
<protein>
    <submittedName>
        <fullName evidence="1">Uncharacterized protein</fullName>
    </submittedName>
</protein>
<dbReference type="EMBL" id="JACHGV010000020">
    <property type="protein sequence ID" value="MBB6081609.1"/>
    <property type="molecule type" value="Genomic_DNA"/>
</dbReference>
<evidence type="ECO:0000313" key="2">
    <source>
        <dbReference type="Proteomes" id="UP000591537"/>
    </source>
</evidence>
<proteinExistence type="predicted"/>